<feature type="transmembrane region" description="Helical" evidence="1">
    <location>
        <begin position="31"/>
        <end position="54"/>
    </location>
</feature>
<keyword evidence="1" id="KW-0472">Membrane</keyword>
<feature type="transmembrane region" description="Helical" evidence="1">
    <location>
        <begin position="66"/>
        <end position="89"/>
    </location>
</feature>
<keyword evidence="1" id="KW-1133">Transmembrane helix</keyword>
<dbReference type="RefSeq" id="WP_072727140.1">
    <property type="nucleotide sequence ID" value="NZ_BDIS01000039.1"/>
</dbReference>
<keyword evidence="3" id="KW-1185">Reference proteome</keyword>
<feature type="transmembrane region" description="Helical" evidence="1">
    <location>
        <begin position="101"/>
        <end position="131"/>
    </location>
</feature>
<evidence type="ECO:0000313" key="2">
    <source>
        <dbReference type="EMBL" id="OZG60745.1"/>
    </source>
</evidence>
<organism evidence="2 3">
    <name type="scientific">Bifidobacterium lemurum</name>
    <dbReference type="NCBI Taxonomy" id="1603886"/>
    <lineage>
        <taxon>Bacteria</taxon>
        <taxon>Bacillati</taxon>
        <taxon>Actinomycetota</taxon>
        <taxon>Actinomycetes</taxon>
        <taxon>Bifidobacteriales</taxon>
        <taxon>Bifidobacteriaceae</taxon>
        <taxon>Bifidobacterium</taxon>
    </lineage>
</organism>
<dbReference type="EMBL" id="MWWX01000013">
    <property type="protein sequence ID" value="OZG60745.1"/>
    <property type="molecule type" value="Genomic_DNA"/>
</dbReference>
<evidence type="ECO:0000313" key="3">
    <source>
        <dbReference type="Proteomes" id="UP000216352"/>
    </source>
</evidence>
<dbReference type="AlphaFoldDB" id="A0A261FP32"/>
<evidence type="ECO:0000256" key="1">
    <source>
        <dbReference type="SAM" id="Phobius"/>
    </source>
</evidence>
<keyword evidence="1" id="KW-0812">Transmembrane</keyword>
<dbReference type="Proteomes" id="UP000216352">
    <property type="component" value="Unassembled WGS sequence"/>
</dbReference>
<protein>
    <submittedName>
        <fullName evidence="2">Uncharacterized protein</fullName>
    </submittedName>
</protein>
<accession>A0A261FP32</accession>
<name>A0A261FP32_9BIFI</name>
<sequence>MANAMKHDNNYLRQQRAASVAFQKRTPERALIWAGSLYLAGMAVMLVLGSMGVIPSADGTLVGGGQVGYVAMYAVASIAVAAVSAFVAFKYIVPGHPNRKVVYWLVFVLVFSLVTFDTLALIVFAVALGFYATRDRRPKDAAAKR</sequence>
<proteinExistence type="predicted"/>
<dbReference type="OrthoDB" id="9955883at2"/>
<gene>
    <name evidence="2" type="ORF">BLEM_1714</name>
</gene>
<reference evidence="2 3" key="1">
    <citation type="journal article" date="2017" name="BMC Genomics">
        <title>Comparative genomic and phylogenomic analyses of the Bifidobacteriaceae family.</title>
        <authorList>
            <person name="Lugli G.A."/>
            <person name="Milani C."/>
            <person name="Turroni F."/>
            <person name="Duranti S."/>
            <person name="Mancabelli L."/>
            <person name="Mangifesta M."/>
            <person name="Ferrario C."/>
            <person name="Modesto M."/>
            <person name="Mattarelli P."/>
            <person name="Jiri K."/>
            <person name="van Sinderen D."/>
            <person name="Ventura M."/>
        </authorList>
    </citation>
    <scope>NUCLEOTIDE SEQUENCE [LARGE SCALE GENOMIC DNA]</scope>
    <source>
        <strain evidence="2 3">DSM 28807</strain>
    </source>
</reference>
<comment type="caution">
    <text evidence="2">The sequence shown here is derived from an EMBL/GenBank/DDBJ whole genome shotgun (WGS) entry which is preliminary data.</text>
</comment>